<dbReference type="EMBL" id="JAVDQA010000005">
    <property type="protein sequence ID" value="MDR6301296.1"/>
    <property type="molecule type" value="Genomic_DNA"/>
</dbReference>
<name>A0ABU1K7M0_9FLAO</name>
<keyword evidence="2" id="KW-1185">Reference proteome</keyword>
<dbReference type="Proteomes" id="UP001257659">
    <property type="component" value="Unassembled WGS sequence"/>
</dbReference>
<proteinExistence type="predicted"/>
<evidence type="ECO:0000313" key="2">
    <source>
        <dbReference type="Proteomes" id="UP001257659"/>
    </source>
</evidence>
<protein>
    <submittedName>
        <fullName evidence="1">Uncharacterized protein</fullName>
    </submittedName>
</protein>
<sequence length="264" mass="29088">MKTKFLIILAVIGLLIGCSKDESPFTENPENSIILENEESLNSSNITYSTTSQWELAANPSNPLDYVGAEHNQALESFRNNIYVTESLDDVYKVVEIHFNEKYPESGNFASVDFLEPVINEAMNDYENGFEDYIEQLEISSLQKSKLVEIFSIIDNYDGYNAESLINEIKNVENEMLRIPLEEKSVVLIAGSVSRFSMLYWDAQYPVTQGWKLRKWLTVTADVIGGVAGAVAGSSTVIGGIAGGIKGAGAASAAFDKAWDVLSK</sequence>
<evidence type="ECO:0000313" key="1">
    <source>
        <dbReference type="EMBL" id="MDR6301296.1"/>
    </source>
</evidence>
<reference evidence="1 2" key="1">
    <citation type="submission" date="2023-07" db="EMBL/GenBank/DDBJ databases">
        <title>Genomic Encyclopedia of Type Strains, Phase IV (KMG-IV): sequencing the most valuable type-strain genomes for metagenomic binning, comparative biology and taxonomic classification.</title>
        <authorList>
            <person name="Goeker M."/>
        </authorList>
    </citation>
    <scope>NUCLEOTIDE SEQUENCE [LARGE SCALE GENOMIC DNA]</scope>
    <source>
        <strain evidence="1 2">DSM 102814</strain>
    </source>
</reference>
<dbReference type="PROSITE" id="PS51257">
    <property type="entry name" value="PROKAR_LIPOPROTEIN"/>
    <property type="match status" value="1"/>
</dbReference>
<gene>
    <name evidence="1" type="ORF">GGR31_001947</name>
</gene>
<organism evidence="1 2">
    <name type="scientific">Mesonia maritima</name>
    <dbReference type="NCBI Taxonomy" id="1793873"/>
    <lineage>
        <taxon>Bacteria</taxon>
        <taxon>Pseudomonadati</taxon>
        <taxon>Bacteroidota</taxon>
        <taxon>Flavobacteriia</taxon>
        <taxon>Flavobacteriales</taxon>
        <taxon>Flavobacteriaceae</taxon>
        <taxon>Mesonia</taxon>
    </lineage>
</organism>
<accession>A0ABU1K7M0</accession>
<dbReference type="RefSeq" id="WP_309728499.1">
    <property type="nucleotide sequence ID" value="NZ_JAVDQA010000005.1"/>
</dbReference>
<comment type="caution">
    <text evidence="1">The sequence shown here is derived from an EMBL/GenBank/DDBJ whole genome shotgun (WGS) entry which is preliminary data.</text>
</comment>